<reference evidence="1 2" key="1">
    <citation type="journal article" date="2014" name="PLoS Genet.">
        <title>Phylogenetically driven sequencing of extremely halophilic archaea reveals strategies for static and dynamic osmo-response.</title>
        <authorList>
            <person name="Becker E.A."/>
            <person name="Seitzer P.M."/>
            <person name="Tritt A."/>
            <person name="Larsen D."/>
            <person name="Krusor M."/>
            <person name="Yao A.I."/>
            <person name="Wu D."/>
            <person name="Madern D."/>
            <person name="Eisen J.A."/>
            <person name="Darling A.E."/>
            <person name="Facciotti M.T."/>
        </authorList>
    </citation>
    <scope>NUCLEOTIDE SEQUENCE [LARGE SCALE GENOMIC DNA]</scope>
    <source>
        <strain evidence="1 2">DSM 8989</strain>
    </source>
</reference>
<dbReference type="EMBL" id="AOME01000108">
    <property type="protein sequence ID" value="EMA47786.1"/>
    <property type="molecule type" value="Genomic_DNA"/>
</dbReference>
<sequence>MDPAEPYTTGELADALGWPQRSVYQALDDLADDGEIRKKKTGPRQAIWIRPGE</sequence>
<comment type="caution">
    <text evidence="1">The sequence shown here is derived from an EMBL/GenBank/DDBJ whole genome shotgun (WGS) entry which is preliminary data.</text>
</comment>
<keyword evidence="2" id="KW-1185">Reference proteome</keyword>
<dbReference type="Gene3D" id="1.10.10.10">
    <property type="entry name" value="Winged helix-like DNA-binding domain superfamily/Winged helix DNA-binding domain"/>
    <property type="match status" value="1"/>
</dbReference>
<dbReference type="STRING" id="1227456.C450_20746"/>
<evidence type="ECO:0000313" key="1">
    <source>
        <dbReference type="EMBL" id="EMA47786.1"/>
    </source>
</evidence>
<name>M0MQ76_9EURY</name>
<dbReference type="AlphaFoldDB" id="M0MQ76"/>
<evidence type="ECO:0000313" key="2">
    <source>
        <dbReference type="Proteomes" id="UP000011625"/>
    </source>
</evidence>
<dbReference type="InterPro" id="IPR036388">
    <property type="entry name" value="WH-like_DNA-bd_sf"/>
</dbReference>
<evidence type="ECO:0008006" key="3">
    <source>
        <dbReference type="Google" id="ProtNLM"/>
    </source>
</evidence>
<gene>
    <name evidence="1" type="ORF">C450_20746</name>
</gene>
<proteinExistence type="predicted"/>
<protein>
    <recommendedName>
        <fullName evidence="3">Transcription regulator TrmB N-terminal domain-containing protein</fullName>
    </recommendedName>
</protein>
<organism evidence="1 2">
    <name type="scientific">Halococcus salifodinae DSM 8989</name>
    <dbReference type="NCBI Taxonomy" id="1227456"/>
    <lineage>
        <taxon>Archaea</taxon>
        <taxon>Methanobacteriati</taxon>
        <taxon>Methanobacteriota</taxon>
        <taxon>Stenosarchaea group</taxon>
        <taxon>Halobacteria</taxon>
        <taxon>Halobacteriales</taxon>
        <taxon>Halococcaceae</taxon>
        <taxon>Halococcus</taxon>
    </lineage>
</organism>
<accession>M0MQ76</accession>
<dbReference type="SUPFAM" id="SSF46785">
    <property type="entry name" value="Winged helix' DNA-binding domain"/>
    <property type="match status" value="1"/>
</dbReference>
<dbReference type="Proteomes" id="UP000011625">
    <property type="component" value="Unassembled WGS sequence"/>
</dbReference>
<dbReference type="InterPro" id="IPR036390">
    <property type="entry name" value="WH_DNA-bd_sf"/>
</dbReference>